<evidence type="ECO:0000256" key="2">
    <source>
        <dbReference type="ARBA" id="ARBA00023295"/>
    </source>
</evidence>
<dbReference type="PANTHER" id="PTHR13170">
    <property type="entry name" value="O-GLCNACASE"/>
    <property type="match status" value="1"/>
</dbReference>
<dbReference type="Gene3D" id="3.20.20.80">
    <property type="entry name" value="Glycosidases"/>
    <property type="match status" value="1"/>
</dbReference>
<dbReference type="Proteomes" id="UP000245921">
    <property type="component" value="Unassembled WGS sequence"/>
</dbReference>
<dbReference type="GO" id="GO:1901135">
    <property type="term" value="P:carbohydrate derivative metabolic process"/>
    <property type="evidence" value="ECO:0007669"/>
    <property type="project" value="UniProtKB-ARBA"/>
</dbReference>
<dbReference type="InterPro" id="IPR011496">
    <property type="entry name" value="O-GlcNAcase_cat"/>
</dbReference>
<keyword evidence="6" id="KW-1185">Reference proteome</keyword>
<keyword evidence="2 3" id="KW-0326">Glycosidase</keyword>
<evidence type="ECO:0000313" key="6">
    <source>
        <dbReference type="Proteomes" id="UP000245921"/>
    </source>
</evidence>
<evidence type="ECO:0000256" key="1">
    <source>
        <dbReference type="ARBA" id="ARBA00022801"/>
    </source>
</evidence>
<dbReference type="PANTHER" id="PTHR13170:SF16">
    <property type="entry name" value="PROTEIN O-GLCNACASE"/>
    <property type="match status" value="1"/>
</dbReference>
<sequence>MSDSFEYKGVVEGFYGKPWTFKERQDIIKFMGKTGYNIYIYGPKADELHRDSWREKYDDEFINEFKKLVDIGKEYDVDVSIAVSPGLSLIHSSEDDLNALYEKYMQFVNIGVNTISLFLDDIPWKLQHEEDIKNYECLAQAQADFTNKIYEKLQKKVENLKFILCPTEYWGKPHVEYHEVLGEKLNRKIDLMWTGPKVCSEYLTVDDAINVSKSFKRKILYWDNYPVNDSVMVPEMHLDGYIKRDKKLYKYSKGIIINPMNQAYASIFSLKNISYYLNNPEKYDEKKHWLKTIKYFAPEICEEFQHFAKYNTKSPINDKDPEIITNLISEFEYLYHKDVEKASLLLKNESEKIENNYQKIKKYLDKNLLKDIEKWLEEYRTISQMLNALSTLVSSYYEIFENAKIENMNKVKSNIKNLEDITLKMVQEETFIGGIELIKTPLKYLKYAKGFIKLVEY</sequence>
<dbReference type="EMBL" id="QGGI01000007">
    <property type="protein sequence ID" value="PWJ95062.1"/>
    <property type="molecule type" value="Genomic_DNA"/>
</dbReference>
<dbReference type="PROSITE" id="PS52009">
    <property type="entry name" value="GH84"/>
    <property type="match status" value="1"/>
</dbReference>
<dbReference type="GO" id="GO:0015929">
    <property type="term" value="F:hexosaminidase activity"/>
    <property type="evidence" value="ECO:0007669"/>
    <property type="project" value="UniProtKB-ARBA"/>
</dbReference>
<reference evidence="5 6" key="1">
    <citation type="submission" date="2018-05" db="EMBL/GenBank/DDBJ databases">
        <title>Genomic Encyclopedia of Type Strains, Phase IV (KMG-IV): sequencing the most valuable type-strain genomes for metagenomic binning, comparative biology and taxonomic classification.</title>
        <authorList>
            <person name="Goeker M."/>
        </authorList>
    </citation>
    <scope>NUCLEOTIDE SEQUENCE [LARGE SCALE GENOMIC DNA]</scope>
    <source>
        <strain evidence="5 6">DSM 24906</strain>
    </source>
</reference>
<feature type="domain" description="GH84" evidence="4">
    <location>
        <begin position="6"/>
        <end position="281"/>
    </location>
</feature>
<evidence type="ECO:0000313" key="5">
    <source>
        <dbReference type="EMBL" id="PWJ95062.1"/>
    </source>
</evidence>
<comment type="similarity">
    <text evidence="3">Belongs to the glycosyl hydrolase 84 family.</text>
</comment>
<dbReference type="InterPro" id="IPR051822">
    <property type="entry name" value="Glycosyl_Hydrolase_84"/>
</dbReference>
<dbReference type="SUPFAM" id="SSF51445">
    <property type="entry name" value="(Trans)glycosidases"/>
    <property type="match status" value="1"/>
</dbReference>
<feature type="active site" description="Proton donor" evidence="3">
    <location>
        <position position="121"/>
    </location>
</feature>
<organism evidence="5 6">
    <name type="scientific">Oceanotoga teriensis</name>
    <dbReference type="NCBI Taxonomy" id="515440"/>
    <lineage>
        <taxon>Bacteria</taxon>
        <taxon>Thermotogati</taxon>
        <taxon>Thermotogota</taxon>
        <taxon>Thermotogae</taxon>
        <taxon>Petrotogales</taxon>
        <taxon>Petrotogaceae</taxon>
        <taxon>Oceanotoga</taxon>
    </lineage>
</organism>
<evidence type="ECO:0000259" key="4">
    <source>
        <dbReference type="PROSITE" id="PS52009"/>
    </source>
</evidence>
<evidence type="ECO:0000256" key="3">
    <source>
        <dbReference type="PROSITE-ProRule" id="PRU01353"/>
    </source>
</evidence>
<accession>A0AA45HIW4</accession>
<keyword evidence="1 3" id="KW-0378">Hydrolase</keyword>
<name>A0AA45HIW4_9BACT</name>
<dbReference type="InterPro" id="IPR017853">
    <property type="entry name" value="GH"/>
</dbReference>
<dbReference type="Pfam" id="PF07555">
    <property type="entry name" value="NAGidase"/>
    <property type="match status" value="1"/>
</dbReference>
<gene>
    <name evidence="5" type="ORF">C7380_10717</name>
</gene>
<dbReference type="AlphaFoldDB" id="A0AA45HIW4"/>
<comment type="caution">
    <text evidence="5">The sequence shown here is derived from an EMBL/GenBank/DDBJ whole genome shotgun (WGS) entry which is preliminary data.</text>
</comment>
<protein>
    <submittedName>
        <fullName evidence="5">N-acetyl-beta-glucosaminidase</fullName>
    </submittedName>
</protein>
<dbReference type="Gene3D" id="1.20.58.460">
    <property type="entry name" value="Hyaluronidase post-catalytic domain-like"/>
    <property type="match status" value="1"/>
</dbReference>
<proteinExistence type="inferred from homology"/>
<dbReference type="RefSeq" id="WP_158274802.1">
    <property type="nucleotide sequence ID" value="NZ_JAMHJO010000002.1"/>
</dbReference>